<keyword evidence="1" id="KW-1133">Transmembrane helix</keyword>
<evidence type="ECO:0000256" key="1">
    <source>
        <dbReference type="SAM" id="Phobius"/>
    </source>
</evidence>
<feature type="transmembrane region" description="Helical" evidence="1">
    <location>
        <begin position="6"/>
        <end position="24"/>
    </location>
</feature>
<organism evidence="2 3">
    <name type="scientific">Sphingobium xenophagum</name>
    <dbReference type="NCBI Taxonomy" id="121428"/>
    <lineage>
        <taxon>Bacteria</taxon>
        <taxon>Pseudomonadati</taxon>
        <taxon>Pseudomonadota</taxon>
        <taxon>Alphaproteobacteria</taxon>
        <taxon>Sphingomonadales</taxon>
        <taxon>Sphingomonadaceae</taxon>
        <taxon>Sphingobium</taxon>
    </lineage>
</organism>
<dbReference type="Proteomes" id="UP000217141">
    <property type="component" value="Chromosome I"/>
</dbReference>
<keyword evidence="1" id="KW-0472">Membrane</keyword>
<dbReference type="KEGG" id="shyd:CJD35_09245"/>
<proteinExistence type="predicted"/>
<keyword evidence="1" id="KW-0812">Transmembrane</keyword>
<evidence type="ECO:0000313" key="2">
    <source>
        <dbReference type="EMBL" id="ASY44612.1"/>
    </source>
</evidence>
<feature type="transmembrane region" description="Helical" evidence="1">
    <location>
        <begin position="63"/>
        <end position="85"/>
    </location>
</feature>
<reference evidence="2 3" key="1">
    <citation type="submission" date="2017-08" db="EMBL/GenBank/DDBJ databases">
        <title>Whole Genome Sequence of Sphingobium hydrophobicum C1: Insights into Adaption to the Electronic-waste Contaminated Sediment.</title>
        <authorList>
            <person name="Song D."/>
            <person name="Chen X."/>
            <person name="Xu M."/>
        </authorList>
    </citation>
    <scope>NUCLEOTIDE SEQUENCE [LARGE SCALE GENOMIC DNA]</scope>
    <source>
        <strain evidence="2 3">C1</strain>
    </source>
</reference>
<evidence type="ECO:0000313" key="3">
    <source>
        <dbReference type="Proteomes" id="UP000217141"/>
    </source>
</evidence>
<dbReference type="EMBL" id="CP022745">
    <property type="protein sequence ID" value="ASY44612.1"/>
    <property type="molecule type" value="Genomic_DNA"/>
</dbReference>
<dbReference type="AlphaFoldDB" id="A0A249MTJ2"/>
<gene>
    <name evidence="2" type="ORF">CJD35_09245</name>
</gene>
<name>A0A249MTJ2_SPHXE</name>
<accession>A0A249MTJ2</accession>
<dbReference type="RefSeq" id="WP_017181066.1">
    <property type="nucleotide sequence ID" value="NZ_CP022745.1"/>
</dbReference>
<sequence>MVQILTALYLLAMLAAGWRLFGLGWSRGAKLAAAIGLVCPVPLLVLLPGLIHPERPFADLLRAIGLALLACGALCLAGGVSAAWLRVRRR</sequence>
<feature type="transmembrane region" description="Helical" evidence="1">
    <location>
        <begin position="31"/>
        <end position="51"/>
    </location>
</feature>
<protein>
    <submittedName>
        <fullName evidence="2">Uncharacterized protein</fullName>
    </submittedName>
</protein>